<dbReference type="GO" id="GO:0019631">
    <property type="term" value="P:quinate catabolic process"/>
    <property type="evidence" value="ECO:0007669"/>
    <property type="project" value="TreeGrafter"/>
</dbReference>
<proteinExistence type="inferred from homology"/>
<comment type="catalytic activity">
    <reaction evidence="1 8">
        <text>3-dehydroquinate = 3-dehydroshikimate + H2O</text>
        <dbReference type="Rhea" id="RHEA:21096"/>
        <dbReference type="ChEBI" id="CHEBI:15377"/>
        <dbReference type="ChEBI" id="CHEBI:16630"/>
        <dbReference type="ChEBI" id="CHEBI:32364"/>
        <dbReference type="EC" id="4.2.1.10"/>
    </reaction>
</comment>
<feature type="binding site" evidence="8 10">
    <location>
        <position position="95"/>
    </location>
    <ligand>
        <name>substrate</name>
    </ligand>
</feature>
<sequence>MTAHKTVFVLNGPNLNLLGTREPAVYGAQTLADVEKLCADACQRHGYALRFHQSNHEGALVDWIHEAGRLHAAGELAGVVLNAGAYTHTSIALHDAIKGTGITLIELHISNVHAREAYRHHSYMAAAAKAVMCGFGVLGYGLAIDGLAQLLAQQQPAA</sequence>
<evidence type="ECO:0000256" key="9">
    <source>
        <dbReference type="PIRSR" id="PIRSR001399-1"/>
    </source>
</evidence>
<evidence type="ECO:0000256" key="8">
    <source>
        <dbReference type="HAMAP-Rule" id="MF_00169"/>
    </source>
</evidence>
<dbReference type="NCBIfam" id="NF003805">
    <property type="entry name" value="PRK05395.1-2"/>
    <property type="match status" value="1"/>
</dbReference>
<keyword evidence="8" id="KW-0057">Aromatic amino acid biosynthesis</keyword>
<keyword evidence="13" id="KW-1185">Reference proteome</keyword>
<dbReference type="GO" id="GO:0003855">
    <property type="term" value="F:3-dehydroquinate dehydratase activity"/>
    <property type="evidence" value="ECO:0007669"/>
    <property type="project" value="UniProtKB-UniRule"/>
</dbReference>
<comment type="function">
    <text evidence="2 8">Catalyzes a trans-dehydration via an enolate intermediate.</text>
</comment>
<dbReference type="UniPathway" id="UPA00053">
    <property type="reaction ID" value="UER00086"/>
</dbReference>
<evidence type="ECO:0000256" key="7">
    <source>
        <dbReference type="ARBA" id="ARBA00023239"/>
    </source>
</evidence>
<evidence type="ECO:0000256" key="5">
    <source>
        <dbReference type="ARBA" id="ARBA00011193"/>
    </source>
</evidence>
<dbReference type="NCBIfam" id="NF003807">
    <property type="entry name" value="PRK05395.1-4"/>
    <property type="match status" value="1"/>
</dbReference>
<feature type="binding site" evidence="8 10">
    <location>
        <position position="119"/>
    </location>
    <ligand>
        <name>substrate</name>
    </ligand>
</feature>
<dbReference type="AlphaFoldDB" id="A0A235ESC5"/>
<organism evidence="12 13">
    <name type="scientific">Acidovorax kalamii</name>
    <dbReference type="NCBI Taxonomy" id="2004485"/>
    <lineage>
        <taxon>Bacteria</taxon>
        <taxon>Pseudomonadati</taxon>
        <taxon>Pseudomonadota</taxon>
        <taxon>Betaproteobacteria</taxon>
        <taxon>Burkholderiales</taxon>
        <taxon>Comamonadaceae</taxon>
        <taxon>Acidovorax</taxon>
    </lineage>
</organism>
<evidence type="ECO:0000256" key="11">
    <source>
        <dbReference type="PIRSR" id="PIRSR001399-3"/>
    </source>
</evidence>
<dbReference type="InterPro" id="IPR036441">
    <property type="entry name" value="DHquinase_II_sf"/>
</dbReference>
<protein>
    <recommendedName>
        <fullName evidence="6 8">3-dehydroquinate dehydratase</fullName>
        <shortName evidence="8">3-dehydroquinase</shortName>
        <ecNumber evidence="6 8">4.2.1.10</ecNumber>
    </recommendedName>
    <alternativeName>
        <fullName evidence="8">Type II DHQase</fullName>
    </alternativeName>
</protein>
<evidence type="ECO:0000256" key="4">
    <source>
        <dbReference type="ARBA" id="ARBA00011037"/>
    </source>
</evidence>
<dbReference type="PROSITE" id="PS01029">
    <property type="entry name" value="DEHYDROQUINASE_II"/>
    <property type="match status" value="1"/>
</dbReference>
<dbReference type="Pfam" id="PF01220">
    <property type="entry name" value="DHquinase_II"/>
    <property type="match status" value="1"/>
</dbReference>
<dbReference type="CDD" id="cd00466">
    <property type="entry name" value="DHQase_II"/>
    <property type="match status" value="1"/>
</dbReference>
<dbReference type="Proteomes" id="UP000215441">
    <property type="component" value="Unassembled WGS sequence"/>
</dbReference>
<evidence type="ECO:0000256" key="6">
    <source>
        <dbReference type="ARBA" id="ARBA00012060"/>
    </source>
</evidence>
<dbReference type="PIRSF" id="PIRSF001399">
    <property type="entry name" value="DHquinase_II"/>
    <property type="match status" value="1"/>
</dbReference>
<dbReference type="GO" id="GO:0009423">
    <property type="term" value="P:chorismate biosynthetic process"/>
    <property type="evidence" value="ECO:0007669"/>
    <property type="project" value="UniProtKB-UniRule"/>
</dbReference>
<dbReference type="OrthoDB" id="9790793at2"/>
<dbReference type="RefSeq" id="WP_094287330.1">
    <property type="nucleotide sequence ID" value="NZ_NOIG01000004.1"/>
</dbReference>
<dbReference type="GO" id="GO:0009073">
    <property type="term" value="P:aromatic amino acid family biosynthetic process"/>
    <property type="evidence" value="ECO:0007669"/>
    <property type="project" value="UniProtKB-KW"/>
</dbReference>
<comment type="subunit">
    <text evidence="5 8">Homododecamer.</text>
</comment>
<dbReference type="NCBIfam" id="NF003806">
    <property type="entry name" value="PRK05395.1-3"/>
    <property type="match status" value="1"/>
</dbReference>
<comment type="similarity">
    <text evidence="4 8">Belongs to the type-II 3-dehydroquinase family.</text>
</comment>
<feature type="binding site" evidence="8 10">
    <location>
        <begin position="109"/>
        <end position="110"/>
    </location>
    <ligand>
        <name>substrate</name>
    </ligand>
</feature>
<evidence type="ECO:0000256" key="1">
    <source>
        <dbReference type="ARBA" id="ARBA00001864"/>
    </source>
</evidence>
<dbReference type="InterPro" id="IPR018509">
    <property type="entry name" value="DHquinase_II_CS"/>
</dbReference>
<dbReference type="PANTHER" id="PTHR21272">
    <property type="entry name" value="CATABOLIC 3-DEHYDROQUINASE"/>
    <property type="match status" value="1"/>
</dbReference>
<evidence type="ECO:0000313" key="12">
    <source>
        <dbReference type="EMBL" id="OYD51335.1"/>
    </source>
</evidence>
<accession>A0A235ESC5</accession>
<comment type="pathway">
    <text evidence="3 8">Metabolic intermediate biosynthesis; chorismate biosynthesis; chorismate from D-erythrose 4-phosphate and phosphoenolpyruvate: step 3/7.</text>
</comment>
<comment type="caution">
    <text evidence="12">The sequence shown here is derived from an EMBL/GenBank/DDBJ whole genome shotgun (WGS) entry which is preliminary data.</text>
</comment>
<dbReference type="GO" id="GO:0008652">
    <property type="term" value="P:amino acid biosynthetic process"/>
    <property type="evidence" value="ECO:0007669"/>
    <property type="project" value="UniProtKB-KW"/>
</dbReference>
<keyword evidence="7 8" id="KW-0456">Lyase</keyword>
<feature type="active site" description="Proton donor" evidence="8 9">
    <location>
        <position position="108"/>
    </location>
</feature>
<dbReference type="NCBIfam" id="TIGR01088">
    <property type="entry name" value="aroQ"/>
    <property type="match status" value="1"/>
</dbReference>
<feature type="site" description="Transition state stabilizer" evidence="8 11">
    <location>
        <position position="21"/>
    </location>
</feature>
<dbReference type="EMBL" id="NOIG01000004">
    <property type="protein sequence ID" value="OYD51335.1"/>
    <property type="molecule type" value="Genomic_DNA"/>
</dbReference>
<evidence type="ECO:0000256" key="10">
    <source>
        <dbReference type="PIRSR" id="PIRSR001399-2"/>
    </source>
</evidence>
<dbReference type="HAMAP" id="MF_00169">
    <property type="entry name" value="AroQ"/>
    <property type="match status" value="1"/>
</dbReference>
<evidence type="ECO:0000256" key="3">
    <source>
        <dbReference type="ARBA" id="ARBA00004902"/>
    </source>
</evidence>
<keyword evidence="8" id="KW-0028">Amino-acid biosynthesis</keyword>
<feature type="binding site" evidence="8 10">
    <location>
        <position position="88"/>
    </location>
    <ligand>
        <name>substrate</name>
    </ligand>
</feature>
<dbReference type="SUPFAM" id="SSF52304">
    <property type="entry name" value="Type II 3-dehydroquinate dehydratase"/>
    <property type="match status" value="1"/>
</dbReference>
<dbReference type="EC" id="4.2.1.10" evidence="6 8"/>
<dbReference type="PANTHER" id="PTHR21272:SF3">
    <property type="entry name" value="CATABOLIC 3-DEHYDROQUINASE"/>
    <property type="match status" value="1"/>
</dbReference>
<name>A0A235ESC5_9BURK</name>
<evidence type="ECO:0000256" key="2">
    <source>
        <dbReference type="ARBA" id="ARBA00003924"/>
    </source>
</evidence>
<reference evidence="12 13" key="1">
    <citation type="submission" date="2017-07" db="EMBL/GenBank/DDBJ databases">
        <title>Acidovorax KNDSW TSA 6 genome sequence and assembly.</title>
        <authorList>
            <person name="Mayilraj S."/>
        </authorList>
    </citation>
    <scope>NUCLEOTIDE SEQUENCE [LARGE SCALE GENOMIC DNA]</scope>
    <source>
        <strain evidence="12 13">KNDSW-TSA6</strain>
    </source>
</reference>
<feature type="active site" description="Proton acceptor" evidence="8 9">
    <location>
        <position position="26"/>
    </location>
</feature>
<dbReference type="InterPro" id="IPR001874">
    <property type="entry name" value="DHquinase_II"/>
</dbReference>
<gene>
    <name evidence="8 12" type="primary">aroQ</name>
    <name evidence="12" type="ORF">CBY09_05795</name>
</gene>
<evidence type="ECO:0000313" key="13">
    <source>
        <dbReference type="Proteomes" id="UP000215441"/>
    </source>
</evidence>
<feature type="binding site" evidence="8 10">
    <location>
        <position position="82"/>
    </location>
    <ligand>
        <name>substrate</name>
    </ligand>
</feature>
<dbReference type="Gene3D" id="3.40.50.9100">
    <property type="entry name" value="Dehydroquinase, class II"/>
    <property type="match status" value="1"/>
</dbReference>